<reference evidence="2 3" key="1">
    <citation type="submission" date="2023-01" db="EMBL/GenBank/DDBJ databases">
        <title>Thalassococcus onchidii sp. nov., isolated from a marine invertebrate from the South China Sea.</title>
        <authorList>
            <person name="Xu S."/>
            <person name="Liu Z."/>
            <person name="Xu Y."/>
        </authorList>
    </citation>
    <scope>NUCLEOTIDE SEQUENCE [LARGE SCALE GENOMIC DNA]</scope>
    <source>
        <strain evidence="2 3">KCTC 32084</strain>
    </source>
</reference>
<name>A0ABT4XVK9_9RHOB</name>
<dbReference type="PRINTS" id="PR00099">
    <property type="entry name" value="CPSGATASE"/>
</dbReference>
<evidence type="ECO:0000313" key="2">
    <source>
        <dbReference type="EMBL" id="MDA7425971.1"/>
    </source>
</evidence>
<dbReference type="RefSeq" id="WP_271433328.1">
    <property type="nucleotide sequence ID" value="NZ_JAQIOY010000006.1"/>
</dbReference>
<accession>A0ABT4XVK9</accession>
<evidence type="ECO:0000313" key="3">
    <source>
        <dbReference type="Proteomes" id="UP001210720"/>
    </source>
</evidence>
<dbReference type="PANTHER" id="PTHR42695">
    <property type="entry name" value="GLUTAMINE AMIDOTRANSFERASE YLR126C-RELATED"/>
    <property type="match status" value="1"/>
</dbReference>
<sequence length="233" mass="25739">MHLAILVTNTDLSDFARSHPLDGEKFTKMVQTVRPDWECSVFLVHQNEFPATLEGFDGLIITGSPASVHDPETWVARLLDVIRTTDLPIYGACYGHQAIALALGGKVEANPHGWSFGLEHCRITDPQPWMSKLGEQYRQFAAHKEQVTALPPKARIIAKADGVPCAGFAIDNRIYTSQNHPEMTADFFKALVDEFRDALGPEVAAKAKSSMKQTDDNLAYSHSIAAFFEQAVN</sequence>
<feature type="domain" description="Glutamine amidotransferase" evidence="1">
    <location>
        <begin position="44"/>
        <end position="185"/>
    </location>
</feature>
<dbReference type="SUPFAM" id="SSF52317">
    <property type="entry name" value="Class I glutamine amidotransferase-like"/>
    <property type="match status" value="1"/>
</dbReference>
<dbReference type="PROSITE" id="PS51273">
    <property type="entry name" value="GATASE_TYPE_1"/>
    <property type="match status" value="1"/>
</dbReference>
<dbReference type="PANTHER" id="PTHR42695:SF5">
    <property type="entry name" value="GLUTAMINE AMIDOTRANSFERASE YLR126C-RELATED"/>
    <property type="match status" value="1"/>
</dbReference>
<dbReference type="EMBL" id="JAQIOY010000006">
    <property type="protein sequence ID" value="MDA7425971.1"/>
    <property type="molecule type" value="Genomic_DNA"/>
</dbReference>
<evidence type="ECO:0000259" key="1">
    <source>
        <dbReference type="Pfam" id="PF00117"/>
    </source>
</evidence>
<keyword evidence="3" id="KW-1185">Reference proteome</keyword>
<dbReference type="Proteomes" id="UP001210720">
    <property type="component" value="Unassembled WGS sequence"/>
</dbReference>
<dbReference type="Gene3D" id="3.40.50.880">
    <property type="match status" value="1"/>
</dbReference>
<dbReference type="InterPro" id="IPR044992">
    <property type="entry name" value="ChyE-like"/>
</dbReference>
<comment type="caution">
    <text evidence="2">The sequence shown here is derived from an EMBL/GenBank/DDBJ whole genome shotgun (WGS) entry which is preliminary data.</text>
</comment>
<dbReference type="InterPro" id="IPR029062">
    <property type="entry name" value="Class_I_gatase-like"/>
</dbReference>
<organism evidence="2 3">
    <name type="scientific">Thalassococcus lentus</name>
    <dbReference type="NCBI Taxonomy" id="1210524"/>
    <lineage>
        <taxon>Bacteria</taxon>
        <taxon>Pseudomonadati</taxon>
        <taxon>Pseudomonadota</taxon>
        <taxon>Alphaproteobacteria</taxon>
        <taxon>Rhodobacterales</taxon>
        <taxon>Roseobacteraceae</taxon>
        <taxon>Thalassococcus</taxon>
    </lineage>
</organism>
<dbReference type="Pfam" id="PF00117">
    <property type="entry name" value="GATase"/>
    <property type="match status" value="1"/>
</dbReference>
<keyword evidence="2" id="KW-0315">Glutamine amidotransferase</keyword>
<protein>
    <submittedName>
        <fullName evidence="2">Type 1 glutamine amidotransferase</fullName>
    </submittedName>
</protein>
<proteinExistence type="predicted"/>
<gene>
    <name evidence="2" type="ORF">PFY00_14650</name>
</gene>
<dbReference type="CDD" id="cd01741">
    <property type="entry name" value="GATase1_1"/>
    <property type="match status" value="1"/>
</dbReference>
<dbReference type="InterPro" id="IPR017926">
    <property type="entry name" value="GATASE"/>
</dbReference>